<organism evidence="1 2">
    <name type="scientific">Emericella nidulans (strain FGSC A4 / ATCC 38163 / CBS 112.46 / NRRL 194 / M139)</name>
    <name type="common">Aspergillus nidulans</name>
    <dbReference type="NCBI Taxonomy" id="227321"/>
    <lineage>
        <taxon>Eukaryota</taxon>
        <taxon>Fungi</taxon>
        <taxon>Dikarya</taxon>
        <taxon>Ascomycota</taxon>
        <taxon>Pezizomycotina</taxon>
        <taxon>Eurotiomycetes</taxon>
        <taxon>Eurotiomycetidae</taxon>
        <taxon>Eurotiales</taxon>
        <taxon>Aspergillaceae</taxon>
        <taxon>Aspergillus</taxon>
        <taxon>Aspergillus subgen. Nidulantes</taxon>
    </lineage>
</organism>
<dbReference type="HOGENOM" id="CLU_3423296_0_0_1"/>
<proteinExistence type="predicted"/>
<keyword evidence="2" id="KW-1185">Reference proteome</keyword>
<dbReference type="InParanoid" id="C8V6X2"/>
<sequence length="23" mass="2683">MPQQISQRPIITTTTLLDLNRDK</sequence>
<protein>
    <submittedName>
        <fullName evidence="1">Uncharacterized protein</fullName>
    </submittedName>
</protein>
<dbReference type="AlphaFoldDB" id="C8V6X2"/>
<accession>C8V6X2</accession>
<dbReference type="Proteomes" id="UP000000560">
    <property type="component" value="Chromosome II"/>
</dbReference>
<gene>
    <name evidence="1" type="ORF">ANIA_11592</name>
</gene>
<evidence type="ECO:0000313" key="1">
    <source>
        <dbReference type="EMBL" id="CBF74008.1"/>
    </source>
</evidence>
<evidence type="ECO:0000313" key="2">
    <source>
        <dbReference type="Proteomes" id="UP000000560"/>
    </source>
</evidence>
<reference evidence="2" key="2">
    <citation type="journal article" date="2009" name="Fungal Genet. Biol.">
        <title>The 2008 update of the Aspergillus nidulans genome annotation: a community effort.</title>
        <authorList>
            <person name="Wortman J.R."/>
            <person name="Gilsenan J.M."/>
            <person name="Joardar V."/>
            <person name="Deegan J."/>
            <person name="Clutterbuck J."/>
            <person name="Andersen M.R."/>
            <person name="Archer D."/>
            <person name="Bencina M."/>
            <person name="Braus G."/>
            <person name="Coutinho P."/>
            <person name="von Dohren H."/>
            <person name="Doonan J."/>
            <person name="Driessen A.J."/>
            <person name="Durek P."/>
            <person name="Espeso E."/>
            <person name="Fekete E."/>
            <person name="Flipphi M."/>
            <person name="Estrada C.G."/>
            <person name="Geysens S."/>
            <person name="Goldman G."/>
            <person name="de Groot P.W."/>
            <person name="Hansen K."/>
            <person name="Harris S.D."/>
            <person name="Heinekamp T."/>
            <person name="Helmstaedt K."/>
            <person name="Henrissat B."/>
            <person name="Hofmann G."/>
            <person name="Homan T."/>
            <person name="Horio T."/>
            <person name="Horiuchi H."/>
            <person name="James S."/>
            <person name="Jones M."/>
            <person name="Karaffa L."/>
            <person name="Karanyi Z."/>
            <person name="Kato M."/>
            <person name="Keller N."/>
            <person name="Kelly D.E."/>
            <person name="Kiel J.A."/>
            <person name="Kim J.M."/>
            <person name="van der Klei I.J."/>
            <person name="Klis F.M."/>
            <person name="Kovalchuk A."/>
            <person name="Krasevec N."/>
            <person name="Kubicek C.P."/>
            <person name="Liu B."/>
            <person name="Maccabe A."/>
            <person name="Meyer V."/>
            <person name="Mirabito P."/>
            <person name="Miskei M."/>
            <person name="Mos M."/>
            <person name="Mullins J."/>
            <person name="Nelson D.R."/>
            <person name="Nielsen J."/>
            <person name="Oakley B.R."/>
            <person name="Osmani S.A."/>
            <person name="Pakula T."/>
            <person name="Paszewski A."/>
            <person name="Paulsen I."/>
            <person name="Pilsyk S."/>
            <person name="Pocsi I."/>
            <person name="Punt P.J."/>
            <person name="Ram A.F."/>
            <person name="Ren Q."/>
            <person name="Robellet X."/>
            <person name="Robson G."/>
            <person name="Seiboth B."/>
            <person name="van Solingen P."/>
            <person name="Specht T."/>
            <person name="Sun J."/>
            <person name="Taheri-Talesh N."/>
            <person name="Takeshita N."/>
            <person name="Ussery D."/>
            <person name="vanKuyk P.A."/>
            <person name="Visser H."/>
            <person name="van de Vondervoort P.J."/>
            <person name="de Vries R.P."/>
            <person name="Walton J."/>
            <person name="Xiang X."/>
            <person name="Xiong Y."/>
            <person name="Zeng A.P."/>
            <person name="Brandt B.W."/>
            <person name="Cornell M.J."/>
            <person name="van den Hondel C.A."/>
            <person name="Visser J."/>
            <person name="Oliver S.G."/>
            <person name="Turner G."/>
        </authorList>
    </citation>
    <scope>GENOME REANNOTATION</scope>
    <source>
        <strain evidence="2">FGSC A4 / ATCC 38163 / CBS 112.46 / NRRL 194 / M139</strain>
    </source>
</reference>
<name>C8V6X2_EMENI</name>
<dbReference type="EMBL" id="BN001302">
    <property type="protein sequence ID" value="CBF74008.1"/>
    <property type="molecule type" value="Genomic_DNA"/>
</dbReference>
<reference evidence="2" key="1">
    <citation type="journal article" date="2005" name="Nature">
        <title>Sequencing of Aspergillus nidulans and comparative analysis with A. fumigatus and A. oryzae.</title>
        <authorList>
            <person name="Galagan J.E."/>
            <person name="Calvo S.E."/>
            <person name="Cuomo C."/>
            <person name="Ma L.J."/>
            <person name="Wortman J.R."/>
            <person name="Batzoglou S."/>
            <person name="Lee S.I."/>
            <person name="Basturkmen M."/>
            <person name="Spevak C.C."/>
            <person name="Clutterbuck J."/>
            <person name="Kapitonov V."/>
            <person name="Jurka J."/>
            <person name="Scazzocchio C."/>
            <person name="Farman M."/>
            <person name="Butler J."/>
            <person name="Purcell S."/>
            <person name="Harris S."/>
            <person name="Braus G.H."/>
            <person name="Draht O."/>
            <person name="Busch S."/>
            <person name="D'Enfert C."/>
            <person name="Bouchier C."/>
            <person name="Goldman G.H."/>
            <person name="Bell-Pedersen D."/>
            <person name="Griffiths-Jones S."/>
            <person name="Doonan J.H."/>
            <person name="Yu J."/>
            <person name="Vienken K."/>
            <person name="Pain A."/>
            <person name="Freitag M."/>
            <person name="Selker E.U."/>
            <person name="Archer D.B."/>
            <person name="Penalva M.A."/>
            <person name="Oakley B.R."/>
            <person name="Momany M."/>
            <person name="Tanaka T."/>
            <person name="Kumagai T."/>
            <person name="Asai K."/>
            <person name="Machida M."/>
            <person name="Nierman W.C."/>
            <person name="Denning D.W."/>
            <person name="Caddick M."/>
            <person name="Hynes M."/>
            <person name="Paoletti M."/>
            <person name="Fischer R."/>
            <person name="Miller B."/>
            <person name="Dyer P."/>
            <person name="Sachs M.S."/>
            <person name="Osmani S.A."/>
            <person name="Birren B.W."/>
        </authorList>
    </citation>
    <scope>NUCLEOTIDE SEQUENCE [LARGE SCALE GENOMIC DNA]</scope>
    <source>
        <strain evidence="2">FGSC A4 / ATCC 38163 / CBS 112.46 / NRRL 194 / M139</strain>
    </source>
</reference>